<evidence type="ECO:0000259" key="7">
    <source>
        <dbReference type="Pfam" id="PF13860"/>
    </source>
</evidence>
<reference evidence="8 9" key="1">
    <citation type="submission" date="2018-05" db="EMBL/GenBank/DDBJ databases">
        <title>Rhodobacteraceae gen. nov., sp. nov. isolated from sea water.</title>
        <authorList>
            <person name="Ren Y."/>
        </authorList>
    </citation>
    <scope>NUCLEOTIDE SEQUENCE [LARGE SCALE GENOMIC DNA]</scope>
    <source>
        <strain evidence="8 9">TG-679</strain>
    </source>
</reference>
<dbReference type="InterPro" id="IPR005648">
    <property type="entry name" value="FlgD"/>
</dbReference>
<dbReference type="Proteomes" id="UP000245680">
    <property type="component" value="Unassembled WGS sequence"/>
</dbReference>
<dbReference type="Pfam" id="PF13860">
    <property type="entry name" value="FlgD_ig"/>
    <property type="match status" value="1"/>
</dbReference>
<accession>A0A2V2L7I5</accession>
<gene>
    <name evidence="8" type="ORF">DKT77_17075</name>
</gene>
<feature type="region of interest" description="Disordered" evidence="6">
    <location>
        <begin position="1"/>
        <end position="26"/>
    </location>
</feature>
<protein>
    <recommendedName>
        <fullName evidence="2 5">Basal-body rod modification protein FlgD</fullName>
    </recommendedName>
</protein>
<name>A0A2V2L7I5_9RHOB</name>
<organism evidence="8 9">
    <name type="scientific">Meridianimarinicoccus roseus</name>
    <dbReference type="NCBI Taxonomy" id="2072018"/>
    <lineage>
        <taxon>Bacteria</taxon>
        <taxon>Pseudomonadati</taxon>
        <taxon>Pseudomonadota</taxon>
        <taxon>Alphaproteobacteria</taxon>
        <taxon>Rhodobacterales</taxon>
        <taxon>Paracoccaceae</taxon>
        <taxon>Meridianimarinicoccus</taxon>
    </lineage>
</organism>
<keyword evidence="9" id="KW-1185">Reference proteome</keyword>
<comment type="function">
    <text evidence="4 5">Required for flagellar hook formation. May act as a scaffolding protein.</text>
</comment>
<evidence type="ECO:0000256" key="2">
    <source>
        <dbReference type="ARBA" id="ARBA00016013"/>
    </source>
</evidence>
<feature type="domain" description="FlgD/Vpr Ig-like" evidence="7">
    <location>
        <begin position="134"/>
        <end position="201"/>
    </location>
</feature>
<proteinExistence type="inferred from homology"/>
<evidence type="ECO:0000313" key="9">
    <source>
        <dbReference type="Proteomes" id="UP000245680"/>
    </source>
</evidence>
<dbReference type="EMBL" id="QGKU01000051">
    <property type="protein sequence ID" value="PWR01418.1"/>
    <property type="molecule type" value="Genomic_DNA"/>
</dbReference>
<evidence type="ECO:0000256" key="5">
    <source>
        <dbReference type="RuleBase" id="RU362076"/>
    </source>
</evidence>
<evidence type="ECO:0000256" key="1">
    <source>
        <dbReference type="ARBA" id="ARBA00010577"/>
    </source>
</evidence>
<evidence type="ECO:0000313" key="8">
    <source>
        <dbReference type="EMBL" id="PWR01418.1"/>
    </source>
</evidence>
<dbReference type="GO" id="GO:0044781">
    <property type="term" value="P:bacterial-type flagellum organization"/>
    <property type="evidence" value="ECO:0007669"/>
    <property type="project" value="UniProtKB-UniRule"/>
</dbReference>
<comment type="caution">
    <text evidence="8">The sequence shown here is derived from an EMBL/GenBank/DDBJ whole genome shotgun (WGS) entry which is preliminary data.</text>
</comment>
<dbReference type="InterPro" id="IPR025965">
    <property type="entry name" value="FlgD/Vpr_Ig-like"/>
</dbReference>
<keyword evidence="3 5" id="KW-1005">Bacterial flagellum biogenesis</keyword>
<dbReference type="OrthoDB" id="9785233at2"/>
<evidence type="ECO:0000256" key="4">
    <source>
        <dbReference type="ARBA" id="ARBA00024746"/>
    </source>
</evidence>
<dbReference type="AlphaFoldDB" id="A0A2V2L7I5"/>
<dbReference type="Pfam" id="PF03963">
    <property type="entry name" value="FlgD"/>
    <property type="match status" value="1"/>
</dbReference>
<evidence type="ECO:0000256" key="6">
    <source>
        <dbReference type="SAM" id="MobiDB-lite"/>
    </source>
</evidence>
<sequence>MPSRPRHPPAGRPPHPPASICASEKETHMEITAQTPTTAAPDASTTTAQSSSALTSDFDTFLKMLTVQMQNQDPLNPIDSADYAVQLATFSGVEQQVQTNDLLRSLGAGGSLGGLAQHADWVGMQARTEGPVTFAGQPVQVDYELPVDAVSAELVVSDTGGQELYRQPVTGPGPLAWDGLSPTGGQLLAGPYALAVETRNASGRTETGPVSTYARVTEVQSGSDGPMIVLDNGTTVSADSITALRDG</sequence>
<evidence type="ECO:0000256" key="3">
    <source>
        <dbReference type="ARBA" id="ARBA00022795"/>
    </source>
</evidence>
<comment type="similarity">
    <text evidence="1 5">Belongs to the FlgD family.</text>
</comment>